<dbReference type="AlphaFoldDB" id="A0A6J1WIQ5"/>
<keyword evidence="2" id="KW-0812">Transmembrane</keyword>
<evidence type="ECO:0000256" key="2">
    <source>
        <dbReference type="SAM" id="Phobius"/>
    </source>
</evidence>
<evidence type="ECO:0000313" key="4">
    <source>
        <dbReference type="Proteomes" id="UP001652740"/>
    </source>
</evidence>
<name>A0A6J1WIQ5_GALME</name>
<feature type="domain" description="N-acetyltransferase" evidence="3">
    <location>
        <begin position="90"/>
        <end position="232"/>
    </location>
</feature>
<dbReference type="Proteomes" id="UP001652740">
    <property type="component" value="Unplaced"/>
</dbReference>
<dbReference type="GO" id="GO:0008080">
    <property type="term" value="F:N-acetyltransferase activity"/>
    <property type="evidence" value="ECO:0007669"/>
    <property type="project" value="InterPro"/>
</dbReference>
<dbReference type="CDD" id="cd04301">
    <property type="entry name" value="NAT_SF"/>
    <property type="match status" value="1"/>
</dbReference>
<keyword evidence="2" id="KW-1133">Transmembrane helix</keyword>
<dbReference type="PANTHER" id="PTHR13947">
    <property type="entry name" value="GNAT FAMILY N-ACETYLTRANSFERASE"/>
    <property type="match status" value="1"/>
</dbReference>
<feature type="transmembrane region" description="Helical" evidence="2">
    <location>
        <begin position="68"/>
        <end position="87"/>
    </location>
</feature>
<protein>
    <submittedName>
        <fullName evidence="5">Uncharacterized protein LOC113514389 isoform X1</fullName>
    </submittedName>
</protein>
<dbReference type="InterPro" id="IPR050769">
    <property type="entry name" value="NAT_camello-type"/>
</dbReference>
<evidence type="ECO:0000259" key="3">
    <source>
        <dbReference type="PROSITE" id="PS51186"/>
    </source>
</evidence>
<dbReference type="Pfam" id="PF00583">
    <property type="entry name" value="Acetyltransf_1"/>
    <property type="match status" value="1"/>
</dbReference>
<dbReference type="InterPro" id="IPR016181">
    <property type="entry name" value="Acyl_CoA_acyltransferase"/>
</dbReference>
<feature type="transmembrane region" description="Helical" evidence="2">
    <location>
        <begin position="42"/>
        <end position="62"/>
    </location>
</feature>
<keyword evidence="4" id="KW-1185">Reference proteome</keyword>
<dbReference type="KEGG" id="gmw:113514389"/>
<dbReference type="InParanoid" id="A0A6J1WIQ5"/>
<dbReference type="InterPro" id="IPR000182">
    <property type="entry name" value="GNAT_dom"/>
</dbReference>
<accession>A0A6J1WIQ5</accession>
<dbReference type="SUPFAM" id="SSF55729">
    <property type="entry name" value="Acyl-CoA N-acyltransferases (Nat)"/>
    <property type="match status" value="1"/>
</dbReference>
<dbReference type="RefSeq" id="XP_026754268.2">
    <property type="nucleotide sequence ID" value="XM_026898467.3"/>
</dbReference>
<evidence type="ECO:0000256" key="1">
    <source>
        <dbReference type="ARBA" id="ARBA00022679"/>
    </source>
</evidence>
<dbReference type="PANTHER" id="PTHR13947:SF37">
    <property type="entry name" value="LD18367P"/>
    <property type="match status" value="1"/>
</dbReference>
<dbReference type="GeneID" id="113514389"/>
<sequence length="241" mass="26791">MSCEIMIRRARPEDWEARAELLKSAGATHQRDAFFSFFFQELTLQAGVLCGAVLFIFCGVSLRGLCLLVPAAVVIVMLAVQIVHQGLATKHAQDIRKEMVGFVAEMRGLLFADPQKLTVTVVFEQELQQSTLNKVVHTQIVGTVSLSEYWGDGHRGWLHALAVHPKWWRRGVGRALVQASRAYAETEGLESLEAIASELQPAALALLRSAGWESRGWYHRRLCGATLTLMLSRFGKNLAYA</sequence>
<dbReference type="PROSITE" id="PS51186">
    <property type="entry name" value="GNAT"/>
    <property type="match status" value="1"/>
</dbReference>
<organism evidence="4 5">
    <name type="scientific">Galleria mellonella</name>
    <name type="common">Greater wax moth</name>
    <dbReference type="NCBI Taxonomy" id="7137"/>
    <lineage>
        <taxon>Eukaryota</taxon>
        <taxon>Metazoa</taxon>
        <taxon>Ecdysozoa</taxon>
        <taxon>Arthropoda</taxon>
        <taxon>Hexapoda</taxon>
        <taxon>Insecta</taxon>
        <taxon>Pterygota</taxon>
        <taxon>Neoptera</taxon>
        <taxon>Endopterygota</taxon>
        <taxon>Lepidoptera</taxon>
        <taxon>Glossata</taxon>
        <taxon>Ditrysia</taxon>
        <taxon>Pyraloidea</taxon>
        <taxon>Pyralidae</taxon>
        <taxon>Galleriinae</taxon>
        <taxon>Galleria</taxon>
    </lineage>
</organism>
<keyword evidence="2" id="KW-0472">Membrane</keyword>
<dbReference type="Gene3D" id="3.40.630.30">
    <property type="match status" value="1"/>
</dbReference>
<gene>
    <name evidence="5" type="primary">LOC113514389</name>
</gene>
<evidence type="ECO:0000313" key="5">
    <source>
        <dbReference type="RefSeq" id="XP_026754268.2"/>
    </source>
</evidence>
<reference evidence="5" key="1">
    <citation type="submission" date="2025-08" db="UniProtKB">
        <authorList>
            <consortium name="RefSeq"/>
        </authorList>
    </citation>
    <scope>IDENTIFICATION</scope>
    <source>
        <tissue evidence="5">Whole larvae</tissue>
    </source>
</reference>
<proteinExistence type="predicted"/>
<keyword evidence="1" id="KW-0808">Transferase</keyword>